<comment type="caution">
    <text evidence="1">The sequence shown here is derived from an EMBL/GenBank/DDBJ whole genome shotgun (WGS) entry which is preliminary data.</text>
</comment>
<organism evidence="1 2">
    <name type="scientific">Campylobacter hyointestinalis subsp. hyointestinalis</name>
    <dbReference type="NCBI Taxonomy" id="91352"/>
    <lineage>
        <taxon>Bacteria</taxon>
        <taxon>Pseudomonadati</taxon>
        <taxon>Campylobacterota</taxon>
        <taxon>Epsilonproteobacteria</taxon>
        <taxon>Campylobacterales</taxon>
        <taxon>Campylobacteraceae</taxon>
        <taxon>Campylobacter</taxon>
    </lineage>
</organism>
<gene>
    <name evidence="1" type="ORF">ERS686654_01914</name>
</gene>
<name>A0A0S4STA8_CAMHY</name>
<keyword evidence="2" id="KW-1185">Reference proteome</keyword>
<proteinExistence type="predicted"/>
<dbReference type="RefSeq" id="WP_059426680.1">
    <property type="nucleotide sequence ID" value="NZ_FAUZ01000006.1"/>
</dbReference>
<dbReference type="AlphaFoldDB" id="A0A0S4STA8"/>
<evidence type="ECO:0000313" key="2">
    <source>
        <dbReference type="Proteomes" id="UP000052237"/>
    </source>
</evidence>
<accession>A0A0S4STA8</accession>
<sequence>MKQNDKVYCNICLDSDDNAVFIQAIHKGENVDICTSCMPTVIHGSGSAIKSNTEVKNEVE</sequence>
<protein>
    <submittedName>
        <fullName evidence="1">Uncharacterized protein</fullName>
    </submittedName>
</protein>
<dbReference type="EMBL" id="FAVB01000005">
    <property type="protein sequence ID" value="CUU88700.1"/>
    <property type="molecule type" value="Genomic_DNA"/>
</dbReference>
<dbReference type="Proteomes" id="UP000052237">
    <property type="component" value="Unassembled WGS sequence"/>
</dbReference>
<reference evidence="1 2" key="1">
    <citation type="submission" date="2015-11" db="EMBL/GenBank/DDBJ databases">
        <authorList>
            <consortium name="Pathogen Informatics"/>
        </authorList>
    </citation>
    <scope>NUCLEOTIDE SEQUENCE [LARGE SCALE GENOMIC DNA]</scope>
    <source>
        <strain evidence="1 2">006A-0059</strain>
    </source>
</reference>
<evidence type="ECO:0000313" key="1">
    <source>
        <dbReference type="EMBL" id="CUU88700.1"/>
    </source>
</evidence>